<accession>A0ABV9SIW4</accession>
<sequence>MVVLCGSGVSTVSPSSVPSWYRLNAAVLDGLRELAVTHVLTSTPSRTAAASLRPDDVPLVTFSQVLSDAFAGRHWLGVLTVLDDDNTNGVHRALAALIGEGRCHAVITTNFDTLIERACEQAGLEVPEVVPAVVPVVPVVPERPAVYKIHGSVRWPETMVDLLLDKQRGLRPSTRRSLAAACRDRHLVVLGFSGEDFAMDYDYFGLVAHGALPHRVTWIVRPGSEPSVGARAFLDALTFRGVEVAVECLRLEELAGTVPSGDETAADTSDLRLTSHVRDWLSGGRVSPPVAALVVAVLLRLRGQTDEAAAARAEIRLALHRFEDGPVQMISAAAAWALLGKEERIHSLALDDLRRAEEALDRFDRFAAAQKVSFHGQAVVEQRLLRAAVRQNAAIAWLSMGDLEKADRFLADAQRVLAEVPGAEAVRRVAGIRCRQALHALVRGDLSHAMIALENSIECATRCGDGDQETWSALLLAMCLRASGEDELAAVLDQRAGRLGVTATDARWRERFEGLVRDGAPVSDLFGDVIAAITPDPLLSDVVAARATGDPARTASALLTAVQRDVRQHHGERLGQLLLALDLAGDRSPTSLYQRTVRALCATNLPELPARGRFLLKVTELGLNLSDGQTMLPADVIDEMLTIGRAFDYQPCVFVPYGYDEGLRTLARNAAQAGNDAFRRRDLERAEALYHLGYCGLWQSSDHEHATAAALYRCDALIALDRYRDAAACLERVREFATTHFPFDYLVRHVEILAWLALRTESARWTDNAAAVAELAISVAERTPRNAKRALLNAAINLQRLNEPDLARQLLDRVDITTLTSDEADTLAALTKALTDTTTGLTDTCATPPR</sequence>
<dbReference type="EMBL" id="JBHSIS010000027">
    <property type="protein sequence ID" value="MFC4859306.1"/>
    <property type="molecule type" value="Genomic_DNA"/>
</dbReference>
<name>A0ABV9SIW4_9PSEU</name>
<dbReference type="Gene3D" id="3.40.50.1220">
    <property type="entry name" value="TPP-binding domain"/>
    <property type="match status" value="1"/>
</dbReference>
<reference evidence="2" key="1">
    <citation type="journal article" date="2019" name="Int. J. Syst. Evol. Microbiol.">
        <title>The Global Catalogue of Microorganisms (GCM) 10K type strain sequencing project: providing services to taxonomists for standard genome sequencing and annotation.</title>
        <authorList>
            <consortium name="The Broad Institute Genomics Platform"/>
            <consortium name="The Broad Institute Genome Sequencing Center for Infectious Disease"/>
            <person name="Wu L."/>
            <person name="Ma J."/>
        </authorList>
    </citation>
    <scope>NUCLEOTIDE SEQUENCE [LARGE SCALE GENOMIC DNA]</scope>
    <source>
        <strain evidence="2">ZS-22-S1</strain>
    </source>
</reference>
<proteinExistence type="predicted"/>
<dbReference type="SUPFAM" id="SSF52467">
    <property type="entry name" value="DHS-like NAD/FAD-binding domain"/>
    <property type="match status" value="1"/>
</dbReference>
<gene>
    <name evidence="1" type="ORF">ACFPCV_37920</name>
</gene>
<dbReference type="InterPro" id="IPR029035">
    <property type="entry name" value="DHS-like_NAD/FAD-binding_dom"/>
</dbReference>
<dbReference type="RefSeq" id="WP_378062277.1">
    <property type="nucleotide sequence ID" value="NZ_JBHSIS010000027.1"/>
</dbReference>
<evidence type="ECO:0000313" key="2">
    <source>
        <dbReference type="Proteomes" id="UP001595859"/>
    </source>
</evidence>
<dbReference type="Proteomes" id="UP001595859">
    <property type="component" value="Unassembled WGS sequence"/>
</dbReference>
<protein>
    <submittedName>
        <fullName evidence="1">SIR2 family protein</fullName>
    </submittedName>
</protein>
<dbReference type="InterPro" id="IPR011990">
    <property type="entry name" value="TPR-like_helical_dom_sf"/>
</dbReference>
<dbReference type="SUPFAM" id="SSF48452">
    <property type="entry name" value="TPR-like"/>
    <property type="match status" value="2"/>
</dbReference>
<comment type="caution">
    <text evidence="1">The sequence shown here is derived from an EMBL/GenBank/DDBJ whole genome shotgun (WGS) entry which is preliminary data.</text>
</comment>
<evidence type="ECO:0000313" key="1">
    <source>
        <dbReference type="EMBL" id="MFC4859306.1"/>
    </source>
</evidence>
<organism evidence="1 2">
    <name type="scientific">Actinophytocola glycyrrhizae</name>
    <dbReference type="NCBI Taxonomy" id="2044873"/>
    <lineage>
        <taxon>Bacteria</taxon>
        <taxon>Bacillati</taxon>
        <taxon>Actinomycetota</taxon>
        <taxon>Actinomycetes</taxon>
        <taxon>Pseudonocardiales</taxon>
        <taxon>Pseudonocardiaceae</taxon>
    </lineage>
</organism>
<dbReference type="Pfam" id="PF13289">
    <property type="entry name" value="SIR2_2"/>
    <property type="match status" value="1"/>
</dbReference>
<keyword evidence="2" id="KW-1185">Reference proteome</keyword>